<dbReference type="InterPro" id="IPR000864">
    <property type="entry name" value="Prot_inh_pot1"/>
</dbReference>
<evidence type="ECO:0000256" key="2">
    <source>
        <dbReference type="ARBA" id="ARBA00022690"/>
    </source>
</evidence>
<keyword evidence="2" id="KW-0646">Protease inhibitor</keyword>
<dbReference type="Proteomes" id="UP000327157">
    <property type="component" value="Chromosome 13"/>
</dbReference>
<dbReference type="AlphaFoldDB" id="A0A5N5F9P9"/>
<dbReference type="Pfam" id="PF00280">
    <property type="entry name" value="potato_inhibit"/>
    <property type="match status" value="1"/>
</dbReference>
<dbReference type="InterPro" id="IPR036354">
    <property type="entry name" value="Prot_inh_pot1_sf"/>
</dbReference>
<dbReference type="SUPFAM" id="SSF54654">
    <property type="entry name" value="CI-2 family of serine protease inhibitors"/>
    <property type="match status" value="1"/>
</dbReference>
<dbReference type="GO" id="GO:0004867">
    <property type="term" value="F:serine-type endopeptidase inhibitor activity"/>
    <property type="evidence" value="ECO:0007669"/>
    <property type="project" value="UniProtKB-KW"/>
</dbReference>
<reference evidence="6" key="2">
    <citation type="submission" date="2019-10" db="EMBL/GenBank/DDBJ databases">
        <title>A de novo genome assembly of a pear dwarfing rootstock.</title>
        <authorList>
            <person name="Wang F."/>
            <person name="Wang J."/>
            <person name="Li S."/>
            <person name="Zhang Y."/>
            <person name="Fang M."/>
            <person name="Ma L."/>
            <person name="Zhao Y."/>
            <person name="Jiang S."/>
        </authorList>
    </citation>
    <scope>NUCLEOTIDE SEQUENCE [LARGE SCALE GENOMIC DNA]</scope>
</reference>
<keyword evidence="3" id="KW-0722">Serine protease inhibitor</keyword>
<name>A0A5N5F9P9_9ROSA</name>
<keyword evidence="6" id="KW-1185">Reference proteome</keyword>
<sequence>MENSTRTVEKLSWPDLVGTKGEEAIAAIMKENPLLKAHTVHEGSLVTCDFRSDRPSRWCGMSAGRGQKSARHGPKMPAEKKSKTYSTACEGPLAVERPVINMTSSNGRKNEAARSEPVEPAIGLVMPSMPKSVPRHPLGAKSNSSLERLDIMKSDKMDSAAKVVLRPTPSVAETDSPAGKEEIACVGSFEKSTKPVSGEVAEICVLLKPYVLKDMDACANKAAKEVVKTMAAEAYSSAEEIKRLDSELVALKGLKKEVDELQCVRVEDLLAFTFEASIGEVVEEVALDDAAAKSVTAVKVDDHLVGCFGLPIALRISWRGHVLLDAILLEELLLYVRMSYGHFRLCFYPFCEIVNCHDHHASAPNSRRHKSYQVDYLMHERPRTLCGCSSLAGSAGIGL</sequence>
<dbReference type="Gene3D" id="3.30.10.10">
    <property type="entry name" value="Trypsin Inhibitor V, subunit A"/>
    <property type="match status" value="1"/>
</dbReference>
<proteinExistence type="inferred from homology"/>
<protein>
    <submittedName>
        <fullName evidence="5">Uncharacterized protein</fullName>
    </submittedName>
</protein>
<dbReference type="GO" id="GO:0009611">
    <property type="term" value="P:response to wounding"/>
    <property type="evidence" value="ECO:0007669"/>
    <property type="project" value="InterPro"/>
</dbReference>
<evidence type="ECO:0000313" key="6">
    <source>
        <dbReference type="Proteomes" id="UP000327157"/>
    </source>
</evidence>
<feature type="region of interest" description="Disordered" evidence="4">
    <location>
        <begin position="61"/>
        <end position="86"/>
    </location>
</feature>
<dbReference type="EMBL" id="SMOL01000753">
    <property type="protein sequence ID" value="KAB2599775.1"/>
    <property type="molecule type" value="Genomic_DNA"/>
</dbReference>
<evidence type="ECO:0000256" key="1">
    <source>
        <dbReference type="ARBA" id="ARBA00008210"/>
    </source>
</evidence>
<comment type="similarity">
    <text evidence="1">Belongs to the protease inhibitor I13 (potato type I serine protease inhibitor) family.</text>
</comment>
<gene>
    <name evidence="5" type="ORF">D8674_010046</name>
</gene>
<accession>A0A5N5F9P9</accession>
<dbReference type="OrthoDB" id="10013825at2759"/>
<evidence type="ECO:0000256" key="3">
    <source>
        <dbReference type="ARBA" id="ARBA00022900"/>
    </source>
</evidence>
<reference evidence="5 6" key="1">
    <citation type="submission" date="2019-09" db="EMBL/GenBank/DDBJ databases">
        <authorList>
            <person name="Ou C."/>
        </authorList>
    </citation>
    <scope>NUCLEOTIDE SEQUENCE [LARGE SCALE GENOMIC DNA]</scope>
    <source>
        <strain evidence="5">S2</strain>
        <tissue evidence="5">Leaf</tissue>
    </source>
</reference>
<organism evidence="5 6">
    <name type="scientific">Pyrus ussuriensis x Pyrus communis</name>
    <dbReference type="NCBI Taxonomy" id="2448454"/>
    <lineage>
        <taxon>Eukaryota</taxon>
        <taxon>Viridiplantae</taxon>
        <taxon>Streptophyta</taxon>
        <taxon>Embryophyta</taxon>
        <taxon>Tracheophyta</taxon>
        <taxon>Spermatophyta</taxon>
        <taxon>Magnoliopsida</taxon>
        <taxon>eudicotyledons</taxon>
        <taxon>Gunneridae</taxon>
        <taxon>Pentapetalae</taxon>
        <taxon>rosids</taxon>
        <taxon>fabids</taxon>
        <taxon>Rosales</taxon>
        <taxon>Rosaceae</taxon>
        <taxon>Amygdaloideae</taxon>
        <taxon>Maleae</taxon>
        <taxon>Pyrus</taxon>
    </lineage>
</organism>
<comment type="caution">
    <text evidence="5">The sequence shown here is derived from an EMBL/GenBank/DDBJ whole genome shotgun (WGS) entry which is preliminary data.</text>
</comment>
<evidence type="ECO:0000313" key="5">
    <source>
        <dbReference type="EMBL" id="KAB2599775.1"/>
    </source>
</evidence>
<evidence type="ECO:0000256" key="4">
    <source>
        <dbReference type="SAM" id="MobiDB-lite"/>
    </source>
</evidence>
<reference evidence="5 6" key="3">
    <citation type="submission" date="2019-11" db="EMBL/GenBank/DDBJ databases">
        <title>A de novo genome assembly of a pear dwarfing rootstock.</title>
        <authorList>
            <person name="Wang F."/>
            <person name="Wang J."/>
            <person name="Li S."/>
            <person name="Zhang Y."/>
            <person name="Fang M."/>
            <person name="Ma L."/>
            <person name="Zhao Y."/>
            <person name="Jiang S."/>
        </authorList>
    </citation>
    <scope>NUCLEOTIDE SEQUENCE [LARGE SCALE GENOMIC DNA]</scope>
    <source>
        <strain evidence="5">S2</strain>
        <tissue evidence="5">Leaf</tissue>
    </source>
</reference>